<dbReference type="Gene3D" id="1.20.1530.20">
    <property type="match status" value="1"/>
</dbReference>
<keyword evidence="4 5" id="KW-0472">Membrane</keyword>
<dbReference type="InterPro" id="IPR002657">
    <property type="entry name" value="BilAc:Na_symport/Acr3"/>
</dbReference>
<evidence type="ECO:0000313" key="6">
    <source>
        <dbReference type="EMBL" id="RUM95754.1"/>
    </source>
</evidence>
<feature type="transmembrane region" description="Helical" evidence="5">
    <location>
        <begin position="40"/>
        <end position="62"/>
    </location>
</feature>
<evidence type="ECO:0000256" key="3">
    <source>
        <dbReference type="ARBA" id="ARBA00022989"/>
    </source>
</evidence>
<dbReference type="Proteomes" id="UP000281647">
    <property type="component" value="Unassembled WGS sequence"/>
</dbReference>
<organism evidence="6 7">
    <name type="scientific">Borborobacter arsenicus</name>
    <dbReference type="NCBI Taxonomy" id="1851146"/>
    <lineage>
        <taxon>Bacteria</taxon>
        <taxon>Pseudomonadati</taxon>
        <taxon>Pseudomonadota</taxon>
        <taxon>Alphaproteobacteria</taxon>
        <taxon>Hyphomicrobiales</taxon>
        <taxon>Phyllobacteriaceae</taxon>
        <taxon>Borborobacter</taxon>
    </lineage>
</organism>
<gene>
    <name evidence="6" type="ORF">EET67_21345</name>
</gene>
<feature type="transmembrane region" description="Helical" evidence="5">
    <location>
        <begin position="6"/>
        <end position="28"/>
    </location>
</feature>
<dbReference type="EMBL" id="RKST01000031">
    <property type="protein sequence ID" value="RUM95754.1"/>
    <property type="molecule type" value="Genomic_DNA"/>
</dbReference>
<keyword evidence="7" id="KW-1185">Reference proteome</keyword>
<evidence type="ECO:0000256" key="1">
    <source>
        <dbReference type="ARBA" id="ARBA00004141"/>
    </source>
</evidence>
<sequence length="285" mass="29605">MTLAQLIPFAINASMFLIVFALGLAATFQDATYLLRRPSLLLRSILSMNIVMLAVAFAIVVLIDPQPVVKIALIALAVSPVPPVLPAKQEKAGGSESYTIGLLVATALVAIILVPTVIELLGMSTGRDIHQPPANVGGVVLISVIVPLIAGVLVRYFAPALATRIAHPISVAATALLAVAVVPVLVTAWPALWALVGNGMVVALAVFTLIGIAVGHLLGGPHPEDRTVLALASGTRHPGVAIAIASLNFPEEKAALVVMLSHLIIGAIVSVPYVKWRTHTHAAQI</sequence>
<comment type="subcellular location">
    <subcellularLocation>
        <location evidence="1">Membrane</location>
        <topology evidence="1">Multi-pass membrane protein</topology>
    </subcellularLocation>
</comment>
<feature type="transmembrane region" description="Helical" evidence="5">
    <location>
        <begin position="165"/>
        <end position="186"/>
    </location>
</feature>
<evidence type="ECO:0000256" key="2">
    <source>
        <dbReference type="ARBA" id="ARBA00022692"/>
    </source>
</evidence>
<feature type="transmembrane region" description="Helical" evidence="5">
    <location>
        <begin position="138"/>
        <end position="158"/>
    </location>
</feature>
<feature type="transmembrane region" description="Helical" evidence="5">
    <location>
        <begin position="255"/>
        <end position="274"/>
    </location>
</feature>
<protein>
    <submittedName>
        <fullName evidence="6">Na+-dependent transporter</fullName>
    </submittedName>
</protein>
<reference evidence="6 7" key="1">
    <citation type="submission" date="2018-11" db="EMBL/GenBank/DDBJ databases">
        <title>Pseudaminobacter arsenicus sp. nov., an arsenic-resistant bacterium isolated from arsenic-rich aquifers.</title>
        <authorList>
            <person name="Mu Y."/>
        </authorList>
    </citation>
    <scope>NUCLEOTIDE SEQUENCE [LARGE SCALE GENOMIC DNA]</scope>
    <source>
        <strain evidence="6 7">CB3</strain>
    </source>
</reference>
<dbReference type="AlphaFoldDB" id="A0A432V0L7"/>
<comment type="caution">
    <text evidence="6">The sequence shown here is derived from an EMBL/GenBank/DDBJ whole genome shotgun (WGS) entry which is preliminary data.</text>
</comment>
<accession>A0A432V0L7</accession>
<name>A0A432V0L7_9HYPH</name>
<evidence type="ECO:0000256" key="5">
    <source>
        <dbReference type="SAM" id="Phobius"/>
    </source>
</evidence>
<keyword evidence="2 5" id="KW-0812">Transmembrane</keyword>
<dbReference type="Pfam" id="PF01758">
    <property type="entry name" value="SBF"/>
    <property type="match status" value="1"/>
</dbReference>
<dbReference type="InterPro" id="IPR038770">
    <property type="entry name" value="Na+/solute_symporter_sf"/>
</dbReference>
<proteinExistence type="predicted"/>
<keyword evidence="3 5" id="KW-1133">Transmembrane helix</keyword>
<dbReference type="GO" id="GO:0016020">
    <property type="term" value="C:membrane"/>
    <property type="evidence" value="ECO:0007669"/>
    <property type="project" value="UniProtKB-SubCell"/>
</dbReference>
<dbReference type="RefSeq" id="WP_128628371.1">
    <property type="nucleotide sequence ID" value="NZ_RKST01000031.1"/>
</dbReference>
<feature type="transmembrane region" description="Helical" evidence="5">
    <location>
        <begin position="97"/>
        <end position="118"/>
    </location>
</feature>
<feature type="transmembrane region" description="Helical" evidence="5">
    <location>
        <begin position="192"/>
        <end position="215"/>
    </location>
</feature>
<dbReference type="OrthoDB" id="581741at2"/>
<evidence type="ECO:0000256" key="4">
    <source>
        <dbReference type="ARBA" id="ARBA00023136"/>
    </source>
</evidence>
<evidence type="ECO:0000313" key="7">
    <source>
        <dbReference type="Proteomes" id="UP000281647"/>
    </source>
</evidence>